<accession>A0A6J4RMS9</accession>
<feature type="non-terminal residue" evidence="2">
    <location>
        <position position="1"/>
    </location>
</feature>
<feature type="compositionally biased region" description="Basic and acidic residues" evidence="1">
    <location>
        <begin position="98"/>
        <end position="124"/>
    </location>
</feature>
<evidence type="ECO:0000313" key="2">
    <source>
        <dbReference type="EMBL" id="CAA9473148.1"/>
    </source>
</evidence>
<gene>
    <name evidence="2" type="ORF">AVDCRST_MAG65-884</name>
</gene>
<feature type="compositionally biased region" description="Basic and acidic residues" evidence="1">
    <location>
        <begin position="131"/>
        <end position="141"/>
    </location>
</feature>
<reference evidence="2" key="1">
    <citation type="submission" date="2020-02" db="EMBL/GenBank/DDBJ databases">
        <authorList>
            <person name="Meier V. D."/>
        </authorList>
    </citation>
    <scope>NUCLEOTIDE SEQUENCE</scope>
    <source>
        <strain evidence="2">AVDCRST_MAG65</strain>
    </source>
</reference>
<feature type="compositionally biased region" description="Basic and acidic residues" evidence="1">
    <location>
        <begin position="254"/>
        <end position="271"/>
    </location>
</feature>
<feature type="compositionally biased region" description="Basic residues" evidence="1">
    <location>
        <begin position="284"/>
        <end position="293"/>
    </location>
</feature>
<proteinExistence type="predicted"/>
<feature type="region of interest" description="Disordered" evidence="1">
    <location>
        <begin position="242"/>
        <end position="405"/>
    </location>
</feature>
<feature type="non-terminal residue" evidence="2">
    <location>
        <position position="405"/>
    </location>
</feature>
<feature type="compositionally biased region" description="Basic and acidic residues" evidence="1">
    <location>
        <begin position="390"/>
        <end position="405"/>
    </location>
</feature>
<feature type="region of interest" description="Disordered" evidence="1">
    <location>
        <begin position="1"/>
        <end position="170"/>
    </location>
</feature>
<name>A0A6J4RMS9_9ACTN</name>
<feature type="compositionally biased region" description="Basic and acidic residues" evidence="1">
    <location>
        <begin position="40"/>
        <end position="68"/>
    </location>
</feature>
<dbReference type="AlphaFoldDB" id="A0A6J4RMS9"/>
<feature type="compositionally biased region" description="Basic and acidic residues" evidence="1">
    <location>
        <begin position="363"/>
        <end position="380"/>
    </location>
</feature>
<dbReference type="EMBL" id="CADCVL010000152">
    <property type="protein sequence ID" value="CAA9473148.1"/>
    <property type="molecule type" value="Genomic_DNA"/>
</dbReference>
<evidence type="ECO:0000256" key="1">
    <source>
        <dbReference type="SAM" id="MobiDB-lite"/>
    </source>
</evidence>
<feature type="compositionally biased region" description="Basic residues" evidence="1">
    <location>
        <begin position="301"/>
        <end position="317"/>
    </location>
</feature>
<feature type="compositionally biased region" description="Basic residues" evidence="1">
    <location>
        <begin position="142"/>
        <end position="153"/>
    </location>
</feature>
<organism evidence="2">
    <name type="scientific">uncultured Solirubrobacteraceae bacterium</name>
    <dbReference type="NCBI Taxonomy" id="1162706"/>
    <lineage>
        <taxon>Bacteria</taxon>
        <taxon>Bacillati</taxon>
        <taxon>Actinomycetota</taxon>
        <taxon>Thermoleophilia</taxon>
        <taxon>Solirubrobacterales</taxon>
        <taxon>Solirubrobacteraceae</taxon>
        <taxon>environmental samples</taxon>
    </lineage>
</organism>
<sequence>GGDGHLLLQGRRRRGQPPQGGDHRRLQAGGLRRAAHPRPRRPDAAGEGDRPQRRDLVRQAHQGDRADGDDPPAVDHGLLGHDAAARVLRARGSAREQASARDDRQCARGHRIRPDAVRRARAAPEDLQPALHRDGARGGDRRRPRGGARPHGRPAREGRLAAPPGQGGDDVPGCRAVVRAARAGGPADLHRPGLRRHLRGVRRRASADHQVHRRALRHAQELLVRLDRRRHRAVLRLPPLAQVDLGPPAVGPRAPEDPLQDRRHRPEDRARALVADDVGALLGRRAHPARHRGDRPDRRQCGHRGRHGGGHRVRQVRWHAGGAPQGRADLPLDGGPDDRGRRGDRRPRQHADQGRRLLRGRGRRGDQGPHLDPRAGDDRVRRRHRRLHRRGDVHADVQGLRHDPV</sequence>
<protein>
    <submittedName>
        <fullName evidence="2">Type IV fimbrial assembly protein PilC</fullName>
    </submittedName>
</protein>